<name>A0A499UF33_9ACTN</name>
<dbReference type="AlphaFoldDB" id="A0A499UF33"/>
<evidence type="ECO:0000313" key="1">
    <source>
        <dbReference type="EMBL" id="BBJ39984.1"/>
    </source>
</evidence>
<dbReference type="EMBL" id="AP019620">
    <property type="protein sequence ID" value="BBJ39984.1"/>
    <property type="molecule type" value="Genomic_DNA"/>
</dbReference>
<gene>
    <name evidence="1" type="ORF">SSPO_027020</name>
</gene>
<protein>
    <submittedName>
        <fullName evidence="1">Uncharacterized protein</fullName>
    </submittedName>
</protein>
<dbReference type="Proteomes" id="UP000463951">
    <property type="component" value="Chromosome"/>
</dbReference>
<accession>A0A499UF33</accession>
<organism evidence="1 2">
    <name type="scientific">Streptomyces antimycoticus</name>
    <dbReference type="NCBI Taxonomy" id="68175"/>
    <lineage>
        <taxon>Bacteria</taxon>
        <taxon>Bacillati</taxon>
        <taxon>Actinomycetota</taxon>
        <taxon>Actinomycetes</taxon>
        <taxon>Kitasatosporales</taxon>
        <taxon>Streptomycetaceae</taxon>
        <taxon>Streptomyces</taxon>
        <taxon>Streptomyces violaceusniger group</taxon>
    </lineage>
</organism>
<evidence type="ECO:0000313" key="2">
    <source>
        <dbReference type="Proteomes" id="UP000463951"/>
    </source>
</evidence>
<reference evidence="1 2" key="1">
    <citation type="journal article" date="2020" name="Int. J. Syst. Evol. Microbiol.">
        <title>Reclassification of Streptomyces castelarensis and Streptomyces sporoclivatus as later heterotypic synonyms of Streptomyces antimycoticus.</title>
        <authorList>
            <person name="Komaki H."/>
            <person name="Tamura T."/>
        </authorList>
    </citation>
    <scope>NUCLEOTIDE SEQUENCE [LARGE SCALE GENOMIC DNA]</scope>
    <source>
        <strain evidence="1 2">NBRC 100767</strain>
    </source>
</reference>
<sequence length="97" mass="10657">MTQLDPYGSNLPSMLTPGGRALVRDLATVRRATSVGLAKGDGLAAFTDQALGNLTALDRQRRLLARGDETLNNLLMEVEVGFVLCLVSEQRSMYRRY</sequence>
<proteinExistence type="predicted"/>